<evidence type="ECO:0000313" key="4">
    <source>
        <dbReference type="Proteomes" id="UP000269412"/>
    </source>
</evidence>
<name>A0A495EE70_9FLAO</name>
<dbReference type="InterPro" id="IPR000089">
    <property type="entry name" value="Biotin_lipoyl"/>
</dbReference>
<dbReference type="PROSITE" id="PS50968">
    <property type="entry name" value="BIOTINYL_LIPOYL"/>
    <property type="match status" value="1"/>
</dbReference>
<dbReference type="OrthoDB" id="9812676at2"/>
<comment type="caution">
    <text evidence="3">The sequence shown here is derived from an EMBL/GenBank/DDBJ whole genome shotgun (WGS) entry which is preliminary data.</text>
</comment>
<accession>A0A495EE70</accession>
<dbReference type="InterPro" id="IPR001882">
    <property type="entry name" value="Biotin_BS"/>
</dbReference>
<proteinExistence type="predicted"/>
<dbReference type="PROSITE" id="PS00188">
    <property type="entry name" value="BIOTIN"/>
    <property type="match status" value="1"/>
</dbReference>
<evidence type="ECO:0000256" key="1">
    <source>
        <dbReference type="ARBA" id="ARBA00023267"/>
    </source>
</evidence>
<organism evidence="3 4">
    <name type="scientific">Maribacter vaceletii</name>
    <dbReference type="NCBI Taxonomy" id="1206816"/>
    <lineage>
        <taxon>Bacteria</taxon>
        <taxon>Pseudomonadati</taxon>
        <taxon>Bacteroidota</taxon>
        <taxon>Flavobacteriia</taxon>
        <taxon>Flavobacteriales</taxon>
        <taxon>Flavobacteriaceae</taxon>
        <taxon>Maribacter</taxon>
    </lineage>
</organism>
<dbReference type="RefSeq" id="WP_121065042.1">
    <property type="nucleotide sequence ID" value="NZ_RBIQ01000007.1"/>
</dbReference>
<sequence>MGNYRITIDKEEILIDKQAVEKIDVSSINDTHFHVLKNAKAYNVELINSNFLEKEVTIAVNGNTHVLKIEDSYDQMVKEMGLFSNASQKLNNVKAPMPGLIIDILVEEGQEIEEGTPLIVLSAMKMENIILSQGEGTITSISVKKEDAVEKGQIIIEVE</sequence>
<evidence type="ECO:0000313" key="3">
    <source>
        <dbReference type="EMBL" id="RKR15185.1"/>
    </source>
</evidence>
<protein>
    <submittedName>
        <fullName evidence="3">Biotin-dependent enzyme</fullName>
    </submittedName>
</protein>
<dbReference type="InterPro" id="IPR050709">
    <property type="entry name" value="Biotin_Carboxyl_Carrier/Decarb"/>
</dbReference>
<dbReference type="Pfam" id="PF00364">
    <property type="entry name" value="Biotin_lipoyl"/>
    <property type="match status" value="1"/>
</dbReference>
<dbReference type="InterPro" id="IPR011053">
    <property type="entry name" value="Single_hybrid_motif"/>
</dbReference>
<dbReference type="CDD" id="cd06850">
    <property type="entry name" value="biotinyl_domain"/>
    <property type="match status" value="1"/>
</dbReference>
<evidence type="ECO:0000259" key="2">
    <source>
        <dbReference type="PROSITE" id="PS50968"/>
    </source>
</evidence>
<dbReference type="Gene3D" id="2.40.50.100">
    <property type="match status" value="1"/>
</dbReference>
<dbReference type="SUPFAM" id="SSF51230">
    <property type="entry name" value="Single hybrid motif"/>
    <property type="match status" value="1"/>
</dbReference>
<dbReference type="AlphaFoldDB" id="A0A495EE70"/>
<dbReference type="PANTHER" id="PTHR45266:SF3">
    <property type="entry name" value="OXALOACETATE DECARBOXYLASE ALPHA CHAIN"/>
    <property type="match status" value="1"/>
</dbReference>
<keyword evidence="4" id="KW-1185">Reference proteome</keyword>
<dbReference type="EMBL" id="RBIQ01000007">
    <property type="protein sequence ID" value="RKR15185.1"/>
    <property type="molecule type" value="Genomic_DNA"/>
</dbReference>
<keyword evidence="1" id="KW-0092">Biotin</keyword>
<dbReference type="PANTHER" id="PTHR45266">
    <property type="entry name" value="OXALOACETATE DECARBOXYLASE ALPHA CHAIN"/>
    <property type="match status" value="1"/>
</dbReference>
<gene>
    <name evidence="3" type="ORF">CLV91_1267</name>
</gene>
<dbReference type="Proteomes" id="UP000269412">
    <property type="component" value="Unassembled WGS sequence"/>
</dbReference>
<dbReference type="FunFam" id="2.40.50.100:FF:000003">
    <property type="entry name" value="Acetyl-CoA carboxylase biotin carboxyl carrier protein"/>
    <property type="match status" value="1"/>
</dbReference>
<reference evidence="3 4" key="1">
    <citation type="submission" date="2018-10" db="EMBL/GenBank/DDBJ databases">
        <title>Genomic Encyclopedia of Archaeal and Bacterial Type Strains, Phase II (KMG-II): from individual species to whole genera.</title>
        <authorList>
            <person name="Goeker M."/>
        </authorList>
    </citation>
    <scope>NUCLEOTIDE SEQUENCE [LARGE SCALE GENOMIC DNA]</scope>
    <source>
        <strain evidence="3 4">DSM 25230</strain>
    </source>
</reference>
<feature type="domain" description="Lipoyl-binding" evidence="2">
    <location>
        <begin position="90"/>
        <end position="159"/>
    </location>
</feature>